<dbReference type="RefSeq" id="WP_268881221.1">
    <property type="nucleotide sequence ID" value="NZ_CP114029.1"/>
</dbReference>
<dbReference type="EMBL" id="CP114029">
    <property type="protein sequence ID" value="WAP68788.1"/>
    <property type="molecule type" value="Genomic_DNA"/>
</dbReference>
<name>A0ABY7C1Z6_9HYPH</name>
<evidence type="ECO:0000313" key="3">
    <source>
        <dbReference type="Proteomes" id="UP001164020"/>
    </source>
</evidence>
<reference evidence="2" key="1">
    <citation type="submission" date="2022-12" db="EMBL/GenBank/DDBJ databases">
        <title>Jiella pelagia sp. nov., isolated from phosphonate enriched culture of Northwest Pacific surface seawater.</title>
        <authorList>
            <person name="Shin D.Y."/>
            <person name="Hwang C.Y."/>
        </authorList>
    </citation>
    <scope>NUCLEOTIDE SEQUENCE</scope>
    <source>
        <strain evidence="2">HL-NP1</strain>
    </source>
</reference>
<accession>A0ABY7C1Z6</accession>
<gene>
    <name evidence="2" type="ORF">OH818_26690</name>
</gene>
<feature type="compositionally biased region" description="Basic and acidic residues" evidence="1">
    <location>
        <begin position="69"/>
        <end position="97"/>
    </location>
</feature>
<protein>
    <submittedName>
        <fullName evidence="2">Uncharacterized protein</fullName>
    </submittedName>
</protein>
<feature type="region of interest" description="Disordered" evidence="1">
    <location>
        <begin position="69"/>
        <end position="127"/>
    </location>
</feature>
<evidence type="ECO:0000256" key="1">
    <source>
        <dbReference type="SAM" id="MobiDB-lite"/>
    </source>
</evidence>
<evidence type="ECO:0000313" key="2">
    <source>
        <dbReference type="EMBL" id="WAP68788.1"/>
    </source>
</evidence>
<dbReference type="Proteomes" id="UP001164020">
    <property type="component" value="Chromosome"/>
</dbReference>
<organism evidence="2 3">
    <name type="scientific">Jiella pelagia</name>
    <dbReference type="NCBI Taxonomy" id="2986949"/>
    <lineage>
        <taxon>Bacteria</taxon>
        <taxon>Pseudomonadati</taxon>
        <taxon>Pseudomonadota</taxon>
        <taxon>Alphaproteobacteria</taxon>
        <taxon>Hyphomicrobiales</taxon>
        <taxon>Aurantimonadaceae</taxon>
        <taxon>Jiella</taxon>
    </lineage>
</organism>
<sequence length="127" mass="13568">MKPIESLGDGCKRCVGCAISESDVGIAQADLAGRGKADAAATDGDRHALRQHDGRQTLALVEQQLIAEGRCDNQRNSAEDKDEKGGKRAAEQAEKAPHAAGWPQIARRATASPEPRTWISPSSCHRK</sequence>
<keyword evidence="3" id="KW-1185">Reference proteome</keyword>
<proteinExistence type="predicted"/>